<organism evidence="1 2">
    <name type="scientific">Enterococcus phage IMEEF1</name>
    <dbReference type="NCBI Taxonomy" id="1351735"/>
    <lineage>
        <taxon>Viruses</taxon>
        <taxon>Duplodnaviria</taxon>
        <taxon>Heunggongvirae</taxon>
        <taxon>Uroviricota</taxon>
        <taxon>Caudoviricetes</taxon>
        <taxon>Saphexavirus</taxon>
        <taxon>Saphexavirus IMEEF1</taxon>
    </lineage>
</organism>
<protein>
    <submittedName>
        <fullName evidence="1">Uncharacterized protein</fullName>
    </submittedName>
</protein>
<reference evidence="1 2" key="1">
    <citation type="journal article" date="2013" name="PLoS ONE">
        <title>Characterization of Enterococcus faecalis Phage IME-EF1 and Its Endolysin.</title>
        <authorList>
            <person name="Zhang W."/>
            <person name="Mi Z."/>
            <person name="Yin X."/>
            <person name="Fan H."/>
            <person name="An X."/>
            <person name="Zhang Z."/>
            <person name="Chen J."/>
            <person name="Tong Y."/>
        </authorList>
    </citation>
    <scope>NUCLEOTIDE SEQUENCE [LARGE SCALE GENOMIC DNA]</scope>
</reference>
<dbReference type="OrthoDB" id="35260at10239"/>
<dbReference type="RefSeq" id="YP_009603951.1">
    <property type="nucleotide sequence ID" value="NC_041959.1"/>
</dbReference>
<dbReference type="Proteomes" id="UP000015088">
    <property type="component" value="Segment"/>
</dbReference>
<accession>S5M8R0</accession>
<dbReference type="KEGG" id="vg:40079839"/>
<proteinExistence type="predicted"/>
<keyword evidence="2" id="KW-1185">Reference proteome</keyword>
<dbReference type="EMBL" id="KF192053">
    <property type="protein sequence ID" value="AGR49051.1"/>
    <property type="molecule type" value="Genomic_DNA"/>
</dbReference>
<evidence type="ECO:0000313" key="2">
    <source>
        <dbReference type="Proteomes" id="UP000015088"/>
    </source>
</evidence>
<name>S5M8R0_9CAUD</name>
<evidence type="ECO:0000313" key="1">
    <source>
        <dbReference type="EMBL" id="AGR49051.1"/>
    </source>
</evidence>
<sequence>MNLTTEEYIITSNKSSSKIFKGVPEGSKFKVVLNLNAYRGYGQQKEEVEVWIEVAFTRAAIAHKTTLANVRKVLKSNLLQYELANK</sequence>
<dbReference type="GeneID" id="40079839"/>